<dbReference type="STRING" id="4829.A0A163K0U1"/>
<dbReference type="Gene3D" id="1.25.40.10">
    <property type="entry name" value="Tetratricopeptide repeat domain"/>
    <property type="match status" value="1"/>
</dbReference>
<feature type="domain" description="Septin-type G" evidence="12">
    <location>
        <begin position="320"/>
        <end position="682"/>
    </location>
</feature>
<keyword evidence="4 8" id="KW-0802">TPR repeat</keyword>
<feature type="repeat" description="TPR" evidence="8">
    <location>
        <begin position="224"/>
        <end position="257"/>
    </location>
</feature>
<evidence type="ECO:0000313" key="13">
    <source>
        <dbReference type="EMBL" id="SAM05806.1"/>
    </source>
</evidence>
<evidence type="ECO:0000256" key="4">
    <source>
        <dbReference type="ARBA" id="ARBA00022803"/>
    </source>
</evidence>
<evidence type="ECO:0000259" key="12">
    <source>
        <dbReference type="PROSITE" id="PS51719"/>
    </source>
</evidence>
<name>A0A163K0U1_ABSGL</name>
<feature type="compositionally biased region" description="Acidic residues" evidence="10">
    <location>
        <begin position="515"/>
        <end position="527"/>
    </location>
</feature>
<dbReference type="SUPFAM" id="SSF52540">
    <property type="entry name" value="P-loop containing nucleoside triphosphate hydrolases"/>
    <property type="match status" value="1"/>
</dbReference>
<gene>
    <name evidence="13" type="primary">ABSGL_11681.1 scaffold 12295</name>
</gene>
<evidence type="ECO:0000313" key="14">
    <source>
        <dbReference type="Proteomes" id="UP000078561"/>
    </source>
</evidence>
<dbReference type="EMBL" id="LT554468">
    <property type="protein sequence ID" value="SAM05806.1"/>
    <property type="molecule type" value="Genomic_DNA"/>
</dbReference>
<keyword evidence="9" id="KW-0342">GTP-binding</keyword>
<feature type="compositionally biased region" description="Polar residues" evidence="10">
    <location>
        <begin position="539"/>
        <end position="565"/>
    </location>
</feature>
<keyword evidence="14" id="KW-1185">Reference proteome</keyword>
<dbReference type="GO" id="GO:0005525">
    <property type="term" value="F:GTP binding"/>
    <property type="evidence" value="ECO:0007669"/>
    <property type="project" value="UniProtKB-KW"/>
</dbReference>
<dbReference type="PANTHER" id="PTHR46512">
    <property type="entry name" value="PEPTIDYLPROLYL ISOMERASE"/>
    <property type="match status" value="1"/>
</dbReference>
<evidence type="ECO:0000256" key="5">
    <source>
        <dbReference type="ARBA" id="ARBA00023110"/>
    </source>
</evidence>
<protein>
    <recommendedName>
        <fullName evidence="2 7">peptidylprolyl isomerase</fullName>
        <ecNumber evidence="2 7">5.2.1.8</ecNumber>
    </recommendedName>
</protein>
<comment type="catalytic activity">
    <reaction evidence="1 7">
        <text>[protein]-peptidylproline (omega=180) = [protein]-peptidylproline (omega=0)</text>
        <dbReference type="Rhea" id="RHEA:16237"/>
        <dbReference type="Rhea" id="RHEA-COMP:10747"/>
        <dbReference type="Rhea" id="RHEA-COMP:10748"/>
        <dbReference type="ChEBI" id="CHEBI:83833"/>
        <dbReference type="ChEBI" id="CHEBI:83834"/>
        <dbReference type="EC" id="5.2.1.8"/>
    </reaction>
</comment>
<dbReference type="Gene3D" id="3.40.50.300">
    <property type="entry name" value="P-loop containing nucleotide triphosphate hydrolases"/>
    <property type="match status" value="1"/>
</dbReference>
<dbReference type="InterPro" id="IPR011990">
    <property type="entry name" value="TPR-like_helical_dom_sf"/>
</dbReference>
<evidence type="ECO:0000256" key="6">
    <source>
        <dbReference type="ARBA" id="ARBA00023235"/>
    </source>
</evidence>
<dbReference type="InterPro" id="IPR050754">
    <property type="entry name" value="FKBP4/5/8-like"/>
</dbReference>
<organism evidence="13">
    <name type="scientific">Absidia glauca</name>
    <name type="common">Pin mould</name>
    <dbReference type="NCBI Taxonomy" id="4829"/>
    <lineage>
        <taxon>Eukaryota</taxon>
        <taxon>Fungi</taxon>
        <taxon>Fungi incertae sedis</taxon>
        <taxon>Mucoromycota</taxon>
        <taxon>Mucoromycotina</taxon>
        <taxon>Mucoromycetes</taxon>
        <taxon>Mucorales</taxon>
        <taxon>Cunninghamellaceae</taxon>
        <taxon>Absidia</taxon>
    </lineage>
</organism>
<dbReference type="GO" id="GO:0003755">
    <property type="term" value="F:peptidyl-prolyl cis-trans isomerase activity"/>
    <property type="evidence" value="ECO:0007669"/>
    <property type="project" value="UniProtKB-KW"/>
</dbReference>
<feature type="region of interest" description="Disordered" evidence="10">
    <location>
        <begin position="511"/>
        <end position="573"/>
    </location>
</feature>
<dbReference type="PANTHER" id="PTHR46512:SF9">
    <property type="entry name" value="PEPTIDYLPROLYL ISOMERASE"/>
    <property type="match status" value="1"/>
</dbReference>
<dbReference type="PROSITE" id="PS50005">
    <property type="entry name" value="TPR"/>
    <property type="match status" value="1"/>
</dbReference>
<dbReference type="InterPro" id="IPR001179">
    <property type="entry name" value="PPIase_FKBP_dom"/>
</dbReference>
<evidence type="ECO:0000256" key="3">
    <source>
        <dbReference type="ARBA" id="ARBA00022737"/>
    </source>
</evidence>
<accession>A0A163K0U1</accession>
<evidence type="ECO:0000256" key="10">
    <source>
        <dbReference type="SAM" id="MobiDB-lite"/>
    </source>
</evidence>
<dbReference type="Pfam" id="PF00254">
    <property type="entry name" value="FKBP_C"/>
    <property type="match status" value="1"/>
</dbReference>
<dbReference type="InterPro" id="IPR027417">
    <property type="entry name" value="P-loop_NTPase"/>
</dbReference>
<dbReference type="SMART" id="SM00028">
    <property type="entry name" value="TPR"/>
    <property type="match status" value="3"/>
</dbReference>
<dbReference type="Pfam" id="PF13181">
    <property type="entry name" value="TPR_8"/>
    <property type="match status" value="1"/>
</dbReference>
<dbReference type="PROSITE" id="PS51719">
    <property type="entry name" value="G_SEPTIN"/>
    <property type="match status" value="1"/>
</dbReference>
<keyword evidence="6 7" id="KW-0413">Isomerase</keyword>
<dbReference type="OrthoDB" id="416553at2759"/>
<evidence type="ECO:0000256" key="1">
    <source>
        <dbReference type="ARBA" id="ARBA00000971"/>
    </source>
</evidence>
<evidence type="ECO:0000256" key="8">
    <source>
        <dbReference type="PROSITE-ProRule" id="PRU00339"/>
    </source>
</evidence>
<comment type="similarity">
    <text evidence="9">Belongs to the TRAFAC class TrmE-Era-EngA-EngB-Septin-like GTPase superfamily. Septin GTPase family.</text>
</comment>
<feature type="domain" description="PPIase FKBP-type" evidence="11">
    <location>
        <begin position="29"/>
        <end position="128"/>
    </location>
</feature>
<dbReference type="Pfam" id="PF00735">
    <property type="entry name" value="Septin"/>
    <property type="match status" value="2"/>
</dbReference>
<dbReference type="EC" id="5.2.1.8" evidence="2 7"/>
<evidence type="ECO:0000256" key="2">
    <source>
        <dbReference type="ARBA" id="ARBA00013194"/>
    </source>
</evidence>
<dbReference type="SUPFAM" id="SSF54534">
    <property type="entry name" value="FKBP-like"/>
    <property type="match status" value="1"/>
</dbReference>
<reference evidence="13" key="1">
    <citation type="submission" date="2016-04" db="EMBL/GenBank/DDBJ databases">
        <authorList>
            <person name="Evans L.H."/>
            <person name="Alamgir A."/>
            <person name="Owens N."/>
            <person name="Weber N.D."/>
            <person name="Virtaneva K."/>
            <person name="Barbian K."/>
            <person name="Babar A."/>
            <person name="Rosenke K."/>
        </authorList>
    </citation>
    <scope>NUCLEOTIDE SEQUENCE [LARGE SCALE GENOMIC DNA]</scope>
    <source>
        <strain evidence="13">CBS 101.48</strain>
    </source>
</reference>
<dbReference type="Gene3D" id="3.10.50.40">
    <property type="match status" value="1"/>
</dbReference>
<dbReference type="SUPFAM" id="SSF48452">
    <property type="entry name" value="TPR-like"/>
    <property type="match status" value="1"/>
</dbReference>
<dbReference type="AlphaFoldDB" id="A0A163K0U1"/>
<keyword evidence="5 7" id="KW-0697">Rotamase</keyword>
<dbReference type="InterPro" id="IPR019734">
    <property type="entry name" value="TPR_rpt"/>
</dbReference>
<dbReference type="Proteomes" id="UP000078561">
    <property type="component" value="Unassembled WGS sequence"/>
</dbReference>
<keyword evidence="9" id="KW-0547">Nucleotide-binding</keyword>
<sequence>MESSTFLTDDLGVSKQVMEPGTGEMPNAKDCVKVHYEGFLLDDGTKFDSSYGRNAPLEFILGEGKVIKGWEIAVKAMRVGETCKVTCSSEYGRGNSTDEANAYGERGRLSIVPPNATLQFIITLLSTEQSVDSPAYLIKMAADLKAQGNDFYKTGDVTSALSRYKQAQGYTARQDDVSKEDLDQMQALSVSILANMAACYTKTQDWKNTIDCCKEVLELDPCHVKSYYRIGQSYSAINDIEEAMQYVRQGLKNIPNDPSLESLYQQLEQKYIVWKSRNKEKFSKLFTSYSLSCYANAMYANLDHCYLIGWRRFKNDSKPIVSHFNVMVVGFSGLGKTSFVRTMLESLKLKLTKEKRDTMFQPSSSGQSLIQGPLERTLVPYTVSVDTEVDGEKMVLTLIDTPGFQTDYTVDKQLHDILGYIEHQFDLTLAEENKVKRNPKAVDTQVHACLYFVDPNKKDLDEYDIRVLSKLANRVNVIPVIGKSDTLTLAQRNRLKPTIIKSIYNTHKIPLYGMPDEDEDEEDDNDCNNDSHNEDDLAINSNGDSETSAVVSAKTNGTLDSNGDTVTKDANKKESPSLDVFLQQFDYDQEDDEVQSFIDYLRAIPFTFIACEEDPATGKPIELAPPIQLGRDYGWGIIDCLGDDYSDFNKLKTMLLLSHRRILMTETVERYYEKYRTERLLQKRATKMKSMVASKKILEDLTHL</sequence>
<keyword evidence="3" id="KW-0677">Repeat</keyword>
<dbReference type="InterPro" id="IPR030379">
    <property type="entry name" value="G_SEPTIN_dom"/>
</dbReference>
<dbReference type="InterPro" id="IPR046357">
    <property type="entry name" value="PPIase_dom_sf"/>
</dbReference>
<proteinExistence type="inferred from homology"/>
<dbReference type="PROSITE" id="PS50059">
    <property type="entry name" value="FKBP_PPIASE"/>
    <property type="match status" value="1"/>
</dbReference>
<evidence type="ECO:0000259" key="11">
    <source>
        <dbReference type="PROSITE" id="PS50059"/>
    </source>
</evidence>
<dbReference type="InParanoid" id="A0A163K0U1"/>
<evidence type="ECO:0000256" key="7">
    <source>
        <dbReference type="PROSITE-ProRule" id="PRU00277"/>
    </source>
</evidence>
<evidence type="ECO:0000256" key="9">
    <source>
        <dbReference type="RuleBase" id="RU004560"/>
    </source>
</evidence>